<dbReference type="InterPro" id="IPR050251">
    <property type="entry name" value="HpcH-HpaI_aldolase"/>
</dbReference>
<protein>
    <recommendedName>
        <fullName evidence="4">HpcH/HpaI aldolase/citrate lyase domain-containing protein</fullName>
    </recommendedName>
</protein>
<dbReference type="GO" id="GO:0016832">
    <property type="term" value="F:aldehyde-lyase activity"/>
    <property type="evidence" value="ECO:0007669"/>
    <property type="project" value="TreeGrafter"/>
</dbReference>
<dbReference type="OrthoDB" id="86160at2"/>
<proteinExistence type="inferred from homology"/>
<dbReference type="GO" id="GO:0046872">
    <property type="term" value="F:metal ion binding"/>
    <property type="evidence" value="ECO:0007669"/>
    <property type="project" value="UniProtKB-KW"/>
</dbReference>
<dbReference type="InterPro" id="IPR040442">
    <property type="entry name" value="Pyrv_kinase-like_dom_sf"/>
</dbReference>
<dbReference type="GO" id="GO:0005737">
    <property type="term" value="C:cytoplasm"/>
    <property type="evidence" value="ECO:0007669"/>
    <property type="project" value="TreeGrafter"/>
</dbReference>
<evidence type="ECO:0000313" key="6">
    <source>
        <dbReference type="Proteomes" id="UP000305836"/>
    </source>
</evidence>
<dbReference type="InterPro" id="IPR015813">
    <property type="entry name" value="Pyrv/PenolPyrv_kinase-like_dom"/>
</dbReference>
<evidence type="ECO:0000259" key="4">
    <source>
        <dbReference type="Pfam" id="PF03328"/>
    </source>
</evidence>
<evidence type="ECO:0000313" key="5">
    <source>
        <dbReference type="EMBL" id="TKK82774.1"/>
    </source>
</evidence>
<organism evidence="5 6">
    <name type="scientific">Kribbella jiaozuonensis</name>
    <dbReference type="NCBI Taxonomy" id="2575441"/>
    <lineage>
        <taxon>Bacteria</taxon>
        <taxon>Bacillati</taxon>
        <taxon>Actinomycetota</taxon>
        <taxon>Actinomycetes</taxon>
        <taxon>Propionibacteriales</taxon>
        <taxon>Kribbellaceae</taxon>
        <taxon>Kribbella</taxon>
    </lineage>
</organism>
<sequence length="275" mass="28652">MGQDRTPAGGLRVTTDRRPLREVLADPTTRLTATFLLIPRLEMVELLADAGFDAVLVDLEHGPISVDDLPGMVAAGHGAGAYVLARLGERTPATIGRVLDCGVDGVVLPHVESAADAHDAVDAARFPPDGSRSLNPYVRAAGYDGTESFLTTANAGVAVLVMVEGKDGLAALDDIAAVAGVDAVFVGPVDLSTSLGLPGQPEHPLVLEKVQDLMDRLARTGIGTGIYCPTPHAAARWQRAGARLAALSADIAMAGAGFRRTVEELHDLNTEGRSR</sequence>
<dbReference type="AlphaFoldDB" id="A0A4U3M4F3"/>
<dbReference type="PANTHER" id="PTHR30502">
    <property type="entry name" value="2-KETO-3-DEOXY-L-RHAMNONATE ALDOLASE"/>
    <property type="match status" value="1"/>
</dbReference>
<evidence type="ECO:0000256" key="3">
    <source>
        <dbReference type="ARBA" id="ARBA00023239"/>
    </source>
</evidence>
<dbReference type="SUPFAM" id="SSF51621">
    <property type="entry name" value="Phosphoenolpyruvate/pyruvate domain"/>
    <property type="match status" value="1"/>
</dbReference>
<dbReference type="Proteomes" id="UP000305836">
    <property type="component" value="Unassembled WGS sequence"/>
</dbReference>
<keyword evidence="3" id="KW-0456">Lyase</keyword>
<accession>A0A4U3M4F3</accession>
<evidence type="ECO:0000256" key="1">
    <source>
        <dbReference type="ARBA" id="ARBA00005568"/>
    </source>
</evidence>
<dbReference type="EMBL" id="SZPZ01000001">
    <property type="protein sequence ID" value="TKK82774.1"/>
    <property type="molecule type" value="Genomic_DNA"/>
</dbReference>
<dbReference type="InterPro" id="IPR005000">
    <property type="entry name" value="Aldolase/citrate-lyase_domain"/>
</dbReference>
<dbReference type="PANTHER" id="PTHR30502:SF0">
    <property type="entry name" value="PHOSPHOENOLPYRUVATE CARBOXYLASE FAMILY PROTEIN"/>
    <property type="match status" value="1"/>
</dbReference>
<keyword evidence="2" id="KW-0479">Metal-binding</keyword>
<reference evidence="5 6" key="1">
    <citation type="submission" date="2019-04" db="EMBL/GenBank/DDBJ databases">
        <title>Kribbella sp. NEAU-THZ 27 nov., a novel actinomycete isolated from soil.</title>
        <authorList>
            <person name="Duan L."/>
        </authorList>
    </citation>
    <scope>NUCLEOTIDE SEQUENCE [LARGE SCALE GENOMIC DNA]</scope>
    <source>
        <strain evidence="6">NEAU-THZ27</strain>
    </source>
</reference>
<comment type="caution">
    <text evidence="5">The sequence shown here is derived from an EMBL/GenBank/DDBJ whole genome shotgun (WGS) entry which is preliminary data.</text>
</comment>
<keyword evidence="6" id="KW-1185">Reference proteome</keyword>
<dbReference type="Gene3D" id="3.20.20.60">
    <property type="entry name" value="Phosphoenolpyruvate-binding domains"/>
    <property type="match status" value="1"/>
</dbReference>
<feature type="domain" description="HpcH/HpaI aldolase/citrate lyase" evidence="4">
    <location>
        <begin position="36"/>
        <end position="222"/>
    </location>
</feature>
<dbReference type="Pfam" id="PF03328">
    <property type="entry name" value="HpcH_HpaI"/>
    <property type="match status" value="1"/>
</dbReference>
<gene>
    <name evidence="5" type="ORF">FDA38_08445</name>
</gene>
<comment type="similarity">
    <text evidence="1">Belongs to the HpcH/HpaI aldolase family.</text>
</comment>
<name>A0A4U3M4F3_9ACTN</name>
<evidence type="ECO:0000256" key="2">
    <source>
        <dbReference type="ARBA" id="ARBA00022723"/>
    </source>
</evidence>